<sequence>MFDRVIAVNLKGVWLSLKYTIPEIQKRGGGSIVITSSIAGVKGSAGSSAYCASKHGVVGIMRTAALECAPFGIRVNTVHPGPIETPMVEEHVRGRHHEALEIGKKALAETTLLKRYGTPEEVAALMLYLASDESRYCTGGIYMIDGGKELV</sequence>
<organism evidence="3">
    <name type="scientific">Vecturithrix granuli</name>
    <dbReference type="NCBI Taxonomy" id="1499967"/>
    <lineage>
        <taxon>Bacteria</taxon>
        <taxon>Candidatus Moduliflexota</taxon>
        <taxon>Candidatus Vecturitrichia</taxon>
        <taxon>Candidatus Vecturitrichales</taxon>
        <taxon>Candidatus Vecturitrichaceae</taxon>
        <taxon>Candidatus Vecturithrix</taxon>
    </lineage>
</organism>
<dbReference type="GO" id="GO:0016491">
    <property type="term" value="F:oxidoreductase activity"/>
    <property type="evidence" value="ECO:0007669"/>
    <property type="project" value="UniProtKB-KW"/>
</dbReference>
<dbReference type="PANTHER" id="PTHR24321">
    <property type="entry name" value="DEHYDROGENASES, SHORT CHAIN"/>
    <property type="match status" value="1"/>
</dbReference>
<dbReference type="STRING" id="1499967.U27_05523"/>
<keyword evidence="4" id="KW-1185">Reference proteome</keyword>
<dbReference type="SUPFAM" id="SSF51735">
    <property type="entry name" value="NAD(P)-binding Rossmann-fold domains"/>
    <property type="match status" value="1"/>
</dbReference>
<dbReference type="Gene3D" id="3.40.50.720">
    <property type="entry name" value="NAD(P)-binding Rossmann-like Domain"/>
    <property type="match status" value="1"/>
</dbReference>
<protein>
    <recommendedName>
        <fullName evidence="5">Short-chain dehydrogenase/reductase SDR</fullName>
    </recommendedName>
</protein>
<evidence type="ECO:0008006" key="5">
    <source>
        <dbReference type="Google" id="ProtNLM"/>
    </source>
</evidence>
<evidence type="ECO:0000256" key="1">
    <source>
        <dbReference type="ARBA" id="ARBA00006484"/>
    </source>
</evidence>
<dbReference type="Proteomes" id="UP000030661">
    <property type="component" value="Unassembled WGS sequence"/>
</dbReference>
<dbReference type="PRINTS" id="PR00081">
    <property type="entry name" value="GDHRDH"/>
</dbReference>
<dbReference type="CDD" id="cd05233">
    <property type="entry name" value="SDR_c"/>
    <property type="match status" value="1"/>
</dbReference>
<proteinExistence type="inferred from homology"/>
<dbReference type="InterPro" id="IPR020904">
    <property type="entry name" value="Sc_DH/Rdtase_CS"/>
</dbReference>
<comment type="similarity">
    <text evidence="1">Belongs to the short-chain dehydrogenases/reductases (SDR) family.</text>
</comment>
<dbReference type="InterPro" id="IPR036291">
    <property type="entry name" value="NAD(P)-bd_dom_sf"/>
</dbReference>
<evidence type="ECO:0000256" key="2">
    <source>
        <dbReference type="ARBA" id="ARBA00023002"/>
    </source>
</evidence>
<dbReference type="AlphaFoldDB" id="A0A081C1U4"/>
<dbReference type="Pfam" id="PF13561">
    <property type="entry name" value="adh_short_C2"/>
    <property type="match status" value="1"/>
</dbReference>
<dbReference type="EMBL" id="DF820468">
    <property type="protein sequence ID" value="GAK58549.1"/>
    <property type="molecule type" value="Genomic_DNA"/>
</dbReference>
<name>A0A081C1U4_VECG1</name>
<gene>
    <name evidence="3" type="ORF">U27_05523</name>
</gene>
<reference evidence="3" key="1">
    <citation type="journal article" date="2015" name="PeerJ">
        <title>First genomic representation of candidate bacterial phylum KSB3 points to enhanced environmental sensing as a trigger of wastewater bulking.</title>
        <authorList>
            <person name="Sekiguchi Y."/>
            <person name="Ohashi A."/>
            <person name="Parks D.H."/>
            <person name="Yamauchi T."/>
            <person name="Tyson G.W."/>
            <person name="Hugenholtz P."/>
        </authorList>
    </citation>
    <scope>NUCLEOTIDE SEQUENCE [LARGE SCALE GENOMIC DNA]</scope>
</reference>
<accession>A0A081C1U4</accession>
<dbReference type="PANTHER" id="PTHR24321:SF8">
    <property type="entry name" value="ESTRADIOL 17-BETA-DEHYDROGENASE 8-RELATED"/>
    <property type="match status" value="1"/>
</dbReference>
<evidence type="ECO:0000313" key="3">
    <source>
        <dbReference type="EMBL" id="GAK58549.1"/>
    </source>
</evidence>
<dbReference type="PROSITE" id="PS00061">
    <property type="entry name" value="ADH_SHORT"/>
    <property type="match status" value="1"/>
</dbReference>
<dbReference type="HOGENOM" id="CLU_010194_47_3_0"/>
<evidence type="ECO:0000313" key="4">
    <source>
        <dbReference type="Proteomes" id="UP000030661"/>
    </source>
</evidence>
<keyword evidence="2" id="KW-0560">Oxidoreductase</keyword>
<dbReference type="InterPro" id="IPR002347">
    <property type="entry name" value="SDR_fam"/>
</dbReference>